<protein>
    <recommendedName>
        <fullName evidence="5">DUF805 domain-containing protein</fullName>
    </recommendedName>
</protein>
<feature type="transmembrane region" description="Helical" evidence="2">
    <location>
        <begin position="70"/>
        <end position="88"/>
    </location>
</feature>
<dbReference type="EMBL" id="NRJG01000094">
    <property type="protein sequence ID" value="RIY37131.1"/>
    <property type="molecule type" value="Genomic_DNA"/>
</dbReference>
<dbReference type="OrthoDB" id="5679449at2"/>
<dbReference type="Proteomes" id="UP000265916">
    <property type="component" value="Unassembled WGS sequence"/>
</dbReference>
<keyword evidence="2" id="KW-1133">Transmembrane helix</keyword>
<evidence type="ECO:0000256" key="2">
    <source>
        <dbReference type="SAM" id="Phobius"/>
    </source>
</evidence>
<feature type="compositionally biased region" description="Polar residues" evidence="1">
    <location>
        <begin position="186"/>
        <end position="246"/>
    </location>
</feature>
<name>A0A3A1YHP9_9GAMM</name>
<comment type="caution">
    <text evidence="3">The sequence shown here is derived from an EMBL/GenBank/DDBJ whole genome shotgun (WGS) entry which is preliminary data.</text>
</comment>
<evidence type="ECO:0000256" key="1">
    <source>
        <dbReference type="SAM" id="MobiDB-lite"/>
    </source>
</evidence>
<dbReference type="Pfam" id="PF05656">
    <property type="entry name" value="DUF805"/>
    <property type="match status" value="1"/>
</dbReference>
<dbReference type="InterPro" id="IPR008523">
    <property type="entry name" value="DUF805"/>
</dbReference>
<reference evidence="3 4" key="1">
    <citation type="submission" date="2017-08" db="EMBL/GenBank/DDBJ databases">
        <title>Reclassification of Bisgaard taxon 37 and 44.</title>
        <authorList>
            <person name="Christensen H."/>
        </authorList>
    </citation>
    <scope>NUCLEOTIDE SEQUENCE [LARGE SCALE GENOMIC DNA]</scope>
    <source>
        <strain evidence="3 4">111</strain>
    </source>
</reference>
<proteinExistence type="predicted"/>
<evidence type="ECO:0000313" key="3">
    <source>
        <dbReference type="EMBL" id="RIY37131.1"/>
    </source>
</evidence>
<feature type="transmembrane region" description="Helical" evidence="2">
    <location>
        <begin position="121"/>
        <end position="140"/>
    </location>
</feature>
<keyword evidence="2" id="KW-0812">Transmembrane</keyword>
<keyword evidence="2" id="KW-0472">Membrane</keyword>
<dbReference type="RefSeq" id="WP_119531685.1">
    <property type="nucleotide sequence ID" value="NZ_JBHSSP010000001.1"/>
</dbReference>
<keyword evidence="4" id="KW-1185">Reference proteome</keyword>
<feature type="transmembrane region" description="Helical" evidence="2">
    <location>
        <begin position="29"/>
        <end position="50"/>
    </location>
</feature>
<sequence>MSKYTFNTILCRHVKNLGNFKASERRGEFWVYTFFIWCLVNMVWEFSRIFFANLSFVLNRPELDIFNTTAAFTFFVILYTVLLTAAKVRRANDARISKKVILSIIALQIGARVYDHVYHELLALMLDIVLCIVALIIFLYPSRRENNKNYNPTVFPEAEPDYVETTRTASTYRDEPTAARNEKQEVTQSTSPNATTNVDSQANTDVSLNTDQASTSNQTTASERTTASEQEATSKVNLTKDPNSLKVNLRKKKPNPTNADNPAETDTLDAVEVTVENPTPLKVDLRKNK</sequence>
<gene>
    <name evidence="3" type="ORF">CKF58_05255</name>
</gene>
<accession>A0A3A1YHP9</accession>
<organism evidence="3 4">
    <name type="scientific">Psittacicella hinzii</name>
    <dbReference type="NCBI Taxonomy" id="2028575"/>
    <lineage>
        <taxon>Bacteria</taxon>
        <taxon>Pseudomonadati</taxon>
        <taxon>Pseudomonadota</taxon>
        <taxon>Gammaproteobacteria</taxon>
        <taxon>Pasteurellales</taxon>
        <taxon>Psittacicellaceae</taxon>
        <taxon>Psittacicella</taxon>
    </lineage>
</organism>
<feature type="compositionally biased region" description="Basic and acidic residues" evidence="1">
    <location>
        <begin position="172"/>
        <end position="185"/>
    </location>
</feature>
<feature type="transmembrane region" description="Helical" evidence="2">
    <location>
        <begin position="100"/>
        <end position="115"/>
    </location>
</feature>
<dbReference type="GO" id="GO:0016020">
    <property type="term" value="C:membrane"/>
    <property type="evidence" value="ECO:0007669"/>
    <property type="project" value="InterPro"/>
</dbReference>
<evidence type="ECO:0008006" key="5">
    <source>
        <dbReference type="Google" id="ProtNLM"/>
    </source>
</evidence>
<feature type="region of interest" description="Disordered" evidence="1">
    <location>
        <begin position="161"/>
        <end position="268"/>
    </location>
</feature>
<dbReference type="AlphaFoldDB" id="A0A3A1YHP9"/>
<evidence type="ECO:0000313" key="4">
    <source>
        <dbReference type="Proteomes" id="UP000265916"/>
    </source>
</evidence>